<accession>A0ABT1S521</accession>
<evidence type="ECO:0000313" key="3">
    <source>
        <dbReference type="Proteomes" id="UP001524478"/>
    </source>
</evidence>
<dbReference type="RefSeq" id="WP_256310081.1">
    <property type="nucleotide sequence ID" value="NZ_JANGAC010000001.1"/>
</dbReference>
<reference evidence="2 3" key="1">
    <citation type="submission" date="2022-06" db="EMBL/GenBank/DDBJ databases">
        <title>Isolation of gut microbiota from human fecal samples.</title>
        <authorList>
            <person name="Pamer E.G."/>
            <person name="Barat B."/>
            <person name="Waligurski E."/>
            <person name="Medina S."/>
            <person name="Paddock L."/>
            <person name="Mostad J."/>
        </authorList>
    </citation>
    <scope>NUCLEOTIDE SEQUENCE [LARGE SCALE GENOMIC DNA]</scope>
    <source>
        <strain evidence="2 3">DFI.7.95</strain>
    </source>
</reference>
<protein>
    <recommendedName>
        <fullName evidence="4">Tail assembly chaperone</fullName>
    </recommendedName>
</protein>
<organism evidence="2 3">
    <name type="scientific">Tissierella carlieri</name>
    <dbReference type="NCBI Taxonomy" id="689904"/>
    <lineage>
        <taxon>Bacteria</taxon>
        <taxon>Bacillati</taxon>
        <taxon>Bacillota</taxon>
        <taxon>Tissierellia</taxon>
        <taxon>Tissierellales</taxon>
        <taxon>Tissierellaceae</taxon>
        <taxon>Tissierella</taxon>
    </lineage>
</organism>
<evidence type="ECO:0000256" key="1">
    <source>
        <dbReference type="SAM" id="MobiDB-lite"/>
    </source>
</evidence>
<comment type="caution">
    <text evidence="2">The sequence shown here is derived from an EMBL/GenBank/DDBJ whole genome shotgun (WGS) entry which is preliminary data.</text>
</comment>
<proteinExistence type="predicted"/>
<gene>
    <name evidence="2" type="ORF">NE686_00565</name>
</gene>
<evidence type="ECO:0000313" key="2">
    <source>
        <dbReference type="EMBL" id="MCQ4921561.1"/>
    </source>
</evidence>
<name>A0ABT1S521_9FIRM</name>
<dbReference type="Proteomes" id="UP001524478">
    <property type="component" value="Unassembled WGS sequence"/>
</dbReference>
<feature type="region of interest" description="Disordered" evidence="1">
    <location>
        <begin position="120"/>
        <end position="140"/>
    </location>
</feature>
<sequence>MNIDKFKDNSTVIQIPSFDGEDSIDIKVKRSQLMSMITQGKIPNRLLGVAAKAINGNRSKKEKADPVQEAKELAEWIAFYCEICMVEPKYEEVKDNITDDQALAIYAWAIAPIDALRSFRDKEKNDTDNRDGKVLPEEAK</sequence>
<evidence type="ECO:0008006" key="4">
    <source>
        <dbReference type="Google" id="ProtNLM"/>
    </source>
</evidence>
<dbReference type="EMBL" id="JANGAC010000001">
    <property type="protein sequence ID" value="MCQ4921561.1"/>
    <property type="molecule type" value="Genomic_DNA"/>
</dbReference>
<keyword evidence="3" id="KW-1185">Reference proteome</keyword>